<dbReference type="Proteomes" id="UP000007264">
    <property type="component" value="Unassembled WGS sequence"/>
</dbReference>
<feature type="chain" id="PRO_5003636447" evidence="2">
    <location>
        <begin position="22"/>
        <end position="241"/>
    </location>
</feature>
<keyword evidence="2" id="KW-0732">Signal</keyword>
<protein>
    <submittedName>
        <fullName evidence="3">SOUL-domain-containing protein</fullName>
    </submittedName>
</protein>
<organism evidence="3 4">
    <name type="scientific">Coccomyxa subellipsoidea (strain C-169)</name>
    <name type="common">Green microalga</name>
    <dbReference type="NCBI Taxonomy" id="574566"/>
    <lineage>
        <taxon>Eukaryota</taxon>
        <taxon>Viridiplantae</taxon>
        <taxon>Chlorophyta</taxon>
        <taxon>core chlorophytes</taxon>
        <taxon>Trebouxiophyceae</taxon>
        <taxon>Trebouxiophyceae incertae sedis</taxon>
        <taxon>Coccomyxaceae</taxon>
        <taxon>Coccomyxa</taxon>
        <taxon>Coccomyxa subellipsoidea</taxon>
    </lineage>
</organism>
<feature type="signal peptide" evidence="2">
    <location>
        <begin position="1"/>
        <end position="21"/>
    </location>
</feature>
<reference evidence="3 4" key="1">
    <citation type="journal article" date="2012" name="Genome Biol.">
        <title>The genome of the polar eukaryotic microalga coccomyxa subellipsoidea reveals traits of cold adaptation.</title>
        <authorList>
            <person name="Blanc G."/>
            <person name="Agarkova I."/>
            <person name="Grimwood J."/>
            <person name="Kuo A."/>
            <person name="Brueggeman A."/>
            <person name="Dunigan D."/>
            <person name="Gurnon J."/>
            <person name="Ladunga I."/>
            <person name="Lindquist E."/>
            <person name="Lucas S."/>
            <person name="Pangilinan J."/>
            <person name="Proschold T."/>
            <person name="Salamov A."/>
            <person name="Schmutz J."/>
            <person name="Weeks D."/>
            <person name="Yamada T."/>
            <person name="Claverie J.M."/>
            <person name="Grigoriev I."/>
            <person name="Van Etten J."/>
            <person name="Lomsadze A."/>
            <person name="Borodovsky M."/>
        </authorList>
    </citation>
    <scope>NUCLEOTIDE SEQUENCE [LARGE SCALE GENOMIC DNA]</scope>
    <source>
        <strain evidence="3 4">C-169</strain>
    </source>
</reference>
<keyword evidence="4" id="KW-1185">Reference proteome</keyword>
<dbReference type="RefSeq" id="XP_005646216.1">
    <property type="nucleotide sequence ID" value="XM_005646159.1"/>
</dbReference>
<dbReference type="OrthoDB" id="509787at2759"/>
<dbReference type="SUPFAM" id="SSF55136">
    <property type="entry name" value="Probable bacterial effector-binding domain"/>
    <property type="match status" value="1"/>
</dbReference>
<dbReference type="PANTHER" id="PTHR11220:SF1">
    <property type="entry name" value="HEME-BINDING PROTEIN 2"/>
    <property type="match status" value="1"/>
</dbReference>
<evidence type="ECO:0000313" key="4">
    <source>
        <dbReference type="Proteomes" id="UP000007264"/>
    </source>
</evidence>
<evidence type="ECO:0000313" key="3">
    <source>
        <dbReference type="EMBL" id="EIE21672.1"/>
    </source>
</evidence>
<dbReference type="Gene3D" id="3.20.80.10">
    <property type="entry name" value="Regulatory factor, effector binding domain"/>
    <property type="match status" value="1"/>
</dbReference>
<dbReference type="InterPro" id="IPR006917">
    <property type="entry name" value="SOUL_heme-bd"/>
</dbReference>
<accession>I0YTF3</accession>
<dbReference type="KEGG" id="csl:COCSUDRAFT_56867"/>
<dbReference type="FunFam" id="3.20.80.10:FF:000002">
    <property type="entry name" value="Heme-binding protein 2"/>
    <property type="match status" value="1"/>
</dbReference>
<evidence type="ECO:0000256" key="1">
    <source>
        <dbReference type="ARBA" id="ARBA00009817"/>
    </source>
</evidence>
<name>I0YTF3_COCSC</name>
<dbReference type="EMBL" id="AGSI01000012">
    <property type="protein sequence ID" value="EIE21672.1"/>
    <property type="molecule type" value="Genomic_DNA"/>
</dbReference>
<proteinExistence type="inferred from homology"/>
<dbReference type="Pfam" id="PF04832">
    <property type="entry name" value="SOUL"/>
    <property type="match status" value="1"/>
</dbReference>
<sequence length="241" mass="27248">MKGFVGVLLVALLLGLSAAVAEPNVGDKATVDADTSFTQILQPPYRSLSKKDLYEEREYEDGDYVATNVTGLPFTIAYTKALSRLYAYFLGRNEDNVRMSRTQPSFTRMHPNKEFTDVVDKNYTVSLWIPGDYQGKPPAPTVDEVKICRIPKQRGYAREFPGFATQGKALEEGLRLRDALLKDKIDDFDDKRLWLAVYDPPTKILHRRNEVLFDACKKGHHGNQHGTMMSKLRALYNALLG</sequence>
<dbReference type="InterPro" id="IPR011256">
    <property type="entry name" value="Reg_factor_effector_dom_sf"/>
</dbReference>
<evidence type="ECO:0000256" key="2">
    <source>
        <dbReference type="SAM" id="SignalP"/>
    </source>
</evidence>
<comment type="similarity">
    <text evidence="1">Belongs to the HEBP family.</text>
</comment>
<comment type="caution">
    <text evidence="3">The sequence shown here is derived from an EMBL/GenBank/DDBJ whole genome shotgun (WGS) entry which is preliminary data.</text>
</comment>
<gene>
    <name evidence="3" type="ORF">COCSUDRAFT_56867</name>
</gene>
<dbReference type="AlphaFoldDB" id="I0YTF3"/>
<dbReference type="PANTHER" id="PTHR11220">
    <property type="entry name" value="HEME-BINDING PROTEIN-RELATED"/>
    <property type="match status" value="1"/>
</dbReference>
<dbReference type="GeneID" id="17039656"/>